<sequence>MLHTTALRIQTYYPNSLRINNTWLMDIYYTPRTNTWIDQLSPSRHSQYVLPTNNPRIKIYFSSHTDIRKLESYGLRNIYSFFPDGDNEQEEIKDFIFTQRDKNKKRLFSQWTLITNINWEDARNQVNADKAAN</sequence>
<name>A0AB36DSF8_MYCGL</name>
<organism evidence="1 2">
    <name type="scientific">Mycoplasmoides gallisepticum</name>
    <name type="common">Mycoplasma gallisepticum</name>
    <dbReference type="NCBI Taxonomy" id="2096"/>
    <lineage>
        <taxon>Bacteria</taxon>
        <taxon>Bacillati</taxon>
        <taxon>Mycoplasmatota</taxon>
        <taxon>Mycoplasmoidales</taxon>
        <taxon>Mycoplasmoidaceae</taxon>
        <taxon>Mycoplasmoides</taxon>
    </lineage>
</organism>
<comment type="caution">
    <text evidence="1">The sequence shown here is derived from an EMBL/GenBank/DDBJ whole genome shotgun (WGS) entry which is preliminary data.</text>
</comment>
<evidence type="ECO:0000313" key="2">
    <source>
        <dbReference type="Proteomes" id="UP000092188"/>
    </source>
</evidence>
<accession>A0AB36DSF8</accession>
<dbReference type="AlphaFoldDB" id="A0AB36DSF8"/>
<reference evidence="1 2" key="1">
    <citation type="submission" date="2016-06" db="EMBL/GenBank/DDBJ databases">
        <authorList>
            <person name="Ricketts C."/>
            <person name="Pickler L."/>
            <person name="Maurer J."/>
            <person name="Ayyampalayam S."/>
            <person name="Garcia M."/>
            <person name="Ferguson-Noel N.M."/>
        </authorList>
    </citation>
    <scope>NUCLEOTIDE SEQUENCE [LARGE SCALE GENOMIC DNA]</scope>
    <source>
        <strain evidence="1 2">K6356</strain>
    </source>
</reference>
<dbReference type="Proteomes" id="UP000092188">
    <property type="component" value="Unassembled WGS sequence"/>
</dbReference>
<protein>
    <submittedName>
        <fullName evidence="1">Uncharacterized protein</fullName>
    </submittedName>
</protein>
<evidence type="ECO:0000313" key="1">
    <source>
        <dbReference type="EMBL" id="OBU78505.1"/>
    </source>
</evidence>
<gene>
    <name evidence="1" type="ORF">BAY36_02245</name>
</gene>
<proteinExistence type="predicted"/>
<dbReference type="EMBL" id="MAGQ01000008">
    <property type="protein sequence ID" value="OBU78505.1"/>
    <property type="molecule type" value="Genomic_DNA"/>
</dbReference>